<dbReference type="InterPro" id="IPR046357">
    <property type="entry name" value="PPIase_dom_sf"/>
</dbReference>
<evidence type="ECO:0000256" key="12">
    <source>
        <dbReference type="SAM" id="SignalP"/>
    </source>
</evidence>
<dbReference type="GO" id="GO:0006457">
    <property type="term" value="P:protein folding"/>
    <property type="evidence" value="ECO:0007669"/>
    <property type="project" value="InterPro"/>
</dbReference>
<dbReference type="SUPFAM" id="SSF109998">
    <property type="entry name" value="Triger factor/SurA peptide-binding domain-like"/>
    <property type="match status" value="1"/>
</dbReference>
<comment type="function">
    <text evidence="9">Involved in protein export. Acts as a chaperone by maintaining the newly synthesized protein in an open conformation. Functions as a peptidyl-prolyl cis-trans isomerase.</text>
</comment>
<feature type="domain" description="PPIase FKBP-type" evidence="13">
    <location>
        <begin position="118"/>
        <end position="178"/>
    </location>
</feature>
<evidence type="ECO:0000313" key="15">
    <source>
        <dbReference type="Proteomes" id="UP001300383"/>
    </source>
</evidence>
<evidence type="ECO:0000256" key="7">
    <source>
        <dbReference type="ARBA" id="ARBA00023235"/>
    </source>
</evidence>
<evidence type="ECO:0000256" key="2">
    <source>
        <dbReference type="ARBA" id="ARBA00004496"/>
    </source>
</evidence>
<keyword evidence="4" id="KW-0132">Cell division</keyword>
<keyword evidence="15" id="KW-1185">Reference proteome</keyword>
<evidence type="ECO:0000256" key="4">
    <source>
        <dbReference type="ARBA" id="ARBA00022618"/>
    </source>
</evidence>
<evidence type="ECO:0000256" key="8">
    <source>
        <dbReference type="ARBA" id="ARBA00023306"/>
    </source>
</evidence>
<dbReference type="PIRSF" id="PIRSF003095">
    <property type="entry name" value="Trigger_factor"/>
    <property type="match status" value="1"/>
</dbReference>
<keyword evidence="8" id="KW-0131">Cell cycle</keyword>
<dbReference type="PROSITE" id="PS50059">
    <property type="entry name" value="FKBP_PPIASE"/>
    <property type="match status" value="1"/>
</dbReference>
<dbReference type="GO" id="GO:0003755">
    <property type="term" value="F:peptidyl-prolyl cis-trans isomerase activity"/>
    <property type="evidence" value="ECO:0007669"/>
    <property type="project" value="UniProtKB-KW"/>
</dbReference>
<dbReference type="EC" id="5.2.1.8" evidence="10"/>
<dbReference type="GO" id="GO:0051301">
    <property type="term" value="P:cell division"/>
    <property type="evidence" value="ECO:0007669"/>
    <property type="project" value="UniProtKB-KW"/>
</dbReference>
<dbReference type="PROSITE" id="PS51257">
    <property type="entry name" value="PROKAR_LIPOPROTEIN"/>
    <property type="match status" value="1"/>
</dbReference>
<evidence type="ECO:0000256" key="3">
    <source>
        <dbReference type="ARBA" id="ARBA00005464"/>
    </source>
</evidence>
<keyword evidence="6" id="KW-0143">Chaperone</keyword>
<evidence type="ECO:0000259" key="13">
    <source>
        <dbReference type="PROSITE" id="PS50059"/>
    </source>
</evidence>
<keyword evidence="7 10" id="KW-0413">Isomerase</keyword>
<feature type="compositionally biased region" description="Low complexity" evidence="11">
    <location>
        <begin position="29"/>
        <end position="43"/>
    </location>
</feature>
<evidence type="ECO:0000256" key="5">
    <source>
        <dbReference type="ARBA" id="ARBA00023110"/>
    </source>
</evidence>
<reference evidence="14 15" key="1">
    <citation type="submission" date="2023-05" db="EMBL/GenBank/DDBJ databases">
        <title>[ruminococcus] sp. nov., isolated from a pig farm feces dump.</title>
        <authorList>
            <person name="Chang Y.-H."/>
        </authorList>
    </citation>
    <scope>NUCLEOTIDE SEQUENCE [LARGE SCALE GENOMIC DNA]</scope>
    <source>
        <strain evidence="14 15">YH-rum2234</strain>
    </source>
</reference>
<comment type="subcellular location">
    <subcellularLocation>
        <location evidence="2">Cytoplasm</location>
    </subcellularLocation>
</comment>
<evidence type="ECO:0000256" key="1">
    <source>
        <dbReference type="ARBA" id="ARBA00000971"/>
    </source>
</evidence>
<comment type="caution">
    <text evidence="14">The sequence shown here is derived from an EMBL/GenBank/DDBJ whole genome shotgun (WGS) entry which is preliminary data.</text>
</comment>
<proteinExistence type="inferred from homology"/>
<dbReference type="EMBL" id="JASGBQ010000032">
    <property type="protein sequence ID" value="MDI9243359.1"/>
    <property type="molecule type" value="Genomic_DNA"/>
</dbReference>
<dbReference type="Gene3D" id="1.10.3120.10">
    <property type="entry name" value="Trigger factor, C-terminal domain"/>
    <property type="match status" value="1"/>
</dbReference>
<sequence>MKKGIAVLLGAAMILSMAACGNKKTEDNAGTAETTGAVETESSASEETDAAAEMPEYVSAFDLGAIADYVELGEYKGIQVAARSTEVTDEEVEEELQSQVENAAPAYQEVTEGTVAEGDVANIDFVGKMDGVAFEGGTGSDFNLTIGSGQFIPGFEDGLIGKNIGDTVVLNLTFPEDYSTAKPELNGKAVEFTVTINYVQGEEIPNELNDAFVERITGGAYHTVEEYRAYLKEDLAASKVDDAKTARINEAWEKILANTTFKKDAEELITYINDNQLYQFENTLVMYGMTMESYLDTMGTTEEEFMAELNDYSKQNAQTQLLIRAIVEAENLDLSDSEYEAGLEDLAEQTGISLDTLKASYPERMLKDILRQQRVQEFLEKTIVEVAAEE</sequence>
<evidence type="ECO:0000256" key="11">
    <source>
        <dbReference type="SAM" id="MobiDB-lite"/>
    </source>
</evidence>
<gene>
    <name evidence="14" type="primary">tig</name>
    <name evidence="14" type="ORF">QJ036_12965</name>
</gene>
<dbReference type="RefSeq" id="WP_283231783.1">
    <property type="nucleotide sequence ID" value="NZ_JASGBQ010000032.1"/>
</dbReference>
<keyword evidence="12" id="KW-0732">Signal</keyword>
<evidence type="ECO:0000256" key="6">
    <source>
        <dbReference type="ARBA" id="ARBA00023186"/>
    </source>
</evidence>
<comment type="similarity">
    <text evidence="3">Belongs to the FKBP-type PPIase family. Tig subfamily.</text>
</comment>
<keyword evidence="5 10" id="KW-0697">Rotamase</keyword>
<dbReference type="Proteomes" id="UP001300383">
    <property type="component" value="Unassembled WGS sequence"/>
</dbReference>
<accession>A0AAP4BBL8</accession>
<feature type="chain" id="PRO_5042937217" description="peptidylprolyl isomerase" evidence="12">
    <location>
        <begin position="19"/>
        <end position="390"/>
    </location>
</feature>
<evidence type="ECO:0000313" key="14">
    <source>
        <dbReference type="EMBL" id="MDI9243359.1"/>
    </source>
</evidence>
<evidence type="ECO:0000256" key="10">
    <source>
        <dbReference type="PROSITE-ProRule" id="PRU00277"/>
    </source>
</evidence>
<dbReference type="Gene3D" id="3.10.50.40">
    <property type="match status" value="1"/>
</dbReference>
<dbReference type="AlphaFoldDB" id="A0AAP4BBL8"/>
<comment type="catalytic activity">
    <reaction evidence="1 10">
        <text>[protein]-peptidylproline (omega=180) = [protein]-peptidylproline (omega=0)</text>
        <dbReference type="Rhea" id="RHEA:16237"/>
        <dbReference type="Rhea" id="RHEA-COMP:10747"/>
        <dbReference type="Rhea" id="RHEA-COMP:10748"/>
        <dbReference type="ChEBI" id="CHEBI:83833"/>
        <dbReference type="ChEBI" id="CHEBI:83834"/>
        <dbReference type="EC" id="5.2.1.8"/>
    </reaction>
</comment>
<dbReference type="InterPro" id="IPR037041">
    <property type="entry name" value="Trigger_fac_C_sf"/>
</dbReference>
<dbReference type="InterPro" id="IPR008880">
    <property type="entry name" value="Trigger_fac_C"/>
</dbReference>
<dbReference type="NCBIfam" id="TIGR00115">
    <property type="entry name" value="tig"/>
    <property type="match status" value="1"/>
</dbReference>
<evidence type="ECO:0000256" key="9">
    <source>
        <dbReference type="ARBA" id="ARBA00024849"/>
    </source>
</evidence>
<dbReference type="FunFam" id="3.10.50.40:FF:000001">
    <property type="entry name" value="Trigger factor"/>
    <property type="match status" value="1"/>
</dbReference>
<dbReference type="Pfam" id="PF00254">
    <property type="entry name" value="FKBP_C"/>
    <property type="match status" value="1"/>
</dbReference>
<protein>
    <recommendedName>
        <fullName evidence="10">peptidylprolyl isomerase</fullName>
        <ecNumber evidence="10">5.2.1.8</ecNumber>
    </recommendedName>
</protein>
<feature type="region of interest" description="Disordered" evidence="11">
    <location>
        <begin position="25"/>
        <end position="51"/>
    </location>
</feature>
<organism evidence="14 15">
    <name type="scientific">Fusibacillus kribbianus</name>
    <dbReference type="NCBI Taxonomy" id="3044208"/>
    <lineage>
        <taxon>Bacteria</taxon>
        <taxon>Bacillati</taxon>
        <taxon>Bacillota</taxon>
        <taxon>Clostridia</taxon>
        <taxon>Lachnospirales</taxon>
        <taxon>Lachnospiraceae</taxon>
        <taxon>Fusibacillus</taxon>
    </lineage>
</organism>
<dbReference type="SUPFAM" id="SSF54534">
    <property type="entry name" value="FKBP-like"/>
    <property type="match status" value="1"/>
</dbReference>
<feature type="signal peptide" evidence="12">
    <location>
        <begin position="1"/>
        <end position="18"/>
    </location>
</feature>
<dbReference type="GO" id="GO:0015031">
    <property type="term" value="P:protein transport"/>
    <property type="evidence" value="ECO:0007669"/>
    <property type="project" value="InterPro"/>
</dbReference>
<dbReference type="GO" id="GO:0005737">
    <property type="term" value="C:cytoplasm"/>
    <property type="evidence" value="ECO:0007669"/>
    <property type="project" value="UniProtKB-SubCell"/>
</dbReference>
<name>A0AAP4BBL8_9FIRM</name>
<dbReference type="InterPro" id="IPR005215">
    <property type="entry name" value="Trig_fac"/>
</dbReference>
<dbReference type="InterPro" id="IPR027304">
    <property type="entry name" value="Trigger_fact/SurA_dom_sf"/>
</dbReference>
<dbReference type="InterPro" id="IPR001179">
    <property type="entry name" value="PPIase_FKBP_dom"/>
</dbReference>
<dbReference type="Pfam" id="PF05698">
    <property type="entry name" value="Trigger_C"/>
    <property type="match status" value="1"/>
</dbReference>